<feature type="compositionally biased region" description="Pro residues" evidence="1">
    <location>
        <begin position="17"/>
        <end position="35"/>
    </location>
</feature>
<feature type="region of interest" description="Disordered" evidence="1">
    <location>
        <begin position="1"/>
        <end position="125"/>
    </location>
</feature>
<feature type="domain" description="Sacsin/Nov" evidence="3">
    <location>
        <begin position="1200"/>
        <end position="1291"/>
    </location>
</feature>
<dbReference type="Pfam" id="PF13020">
    <property type="entry name" value="NOV_C"/>
    <property type="match status" value="1"/>
</dbReference>
<sequence>MHGQHHHLRPYGGARGVPPPPQPPPQPQSQFPPNPYFYSQNTAFSIPQNPFFQNPTFTIPQNPYIQNHTFSIPHNPTSSSPPNPSPSIPQIPYIQNHTFSIPQNPTSSSPPNPSSSIPQNSTSSIRQKPYIQKATFSLQEQPSTFPTSSKPNETLDRIQSAIIKAHHDLLAKGETVSALSVSQSALLSLQVDSWDSLGLPMKHVPSLHRLMVIEGRVSAFIQCFLVVRKIASLYDLDVAICKRESVKRFEDLKLGPLLRHPLVVKYFQVPLDAKEVYRITSEEIISRLFEFLDICKRKDFQAERFLKFLATKESVDVKEKLGVRIRSLKFHVTYIRNYKKAEESTLKNYVKALKQKSSEQSRKRSPSSQKKVSTTSQRIKSFSSVPIHADLGGKPDRFLSSGPEDENDDNDVDSEVESKDDDSVRSSDRKISSQDRQSSDQRVTNFPYPDASEEMAQFGGLKVEKNKSSPVSGTLSCDTSKKSSGKKGSYWGQSSDDPSCRSHKRYKAESSVVNANLFQENDGKQSHDAKTQSAGCSAVDENPDLTLTDSMMDRFITTWKDACLVHPVDEVFERMINFYNSPAQGRKKMKSMFAILRLRKKIKSLFSTYPCIGLLNIAIKSIKCGMYLSDDFQTIGHHGCISASYAPTDFERIDVELSKKENASSVNGHSSQLEYSITVDDILKKVGTYLENDHSAREGKSMLEKQLICLRRLRDCEIWLTEQFSVKDFGILGYGEFFKFLEENSSLLPNELYGSFSGDVGKKSLLEVSMLVQQLVMLLSQAASSLWGNDRITKHHISSLLKKQFPVISLQVGGNDPLEDLSEFLKNQEHSNLSSCVLFSVTLLPSWYENDPFWLLNEVHTKELLCLVTKDGKIIRIDHSVTVDEFLEAALQGSSFQTAVKLLSLLSLYGGDRHVPLSLLKRHARQAIEVIVKNSLDAVGVRNDSDIKMHGEALSGHQIRTEETTGNQLPFDSSRSISHVINQDLSKHLSGINKAIPVASRFILDFLGYLPSEFCSFAADIFLSGLRSFTKDAPVAILRECTRINQRMMLHDIGLSLGIREWIGDYHTFSSSAANDLLVSFGNPNFEVSNPGFIMDAIDAPESSDDQLGLKSSDGHNKLYSEEMDLNKVSNKVTGDGCIRVPSKHDSDEDATLVIESIRREEFGLVPSLTHAETSMLKKQHARLGRALHCLSQELYSQDSHFLLELVQNADDNVYPEKVEPTLVFILQATGIIVLNNEHGFSAQNIRALCDIGNSTKRGSSAGYIGQKGIGFKSVFRVTDAPEIHSNGFHLKFDVSEGQIGFVLPTVISPCDVDLYGRLVPGEVVDRTDHSWWKTCIVLPFKSKLKEGAGMSSIISMFSDLHPSLLLFLHRLRCIKFKNMLTNDCIVMRRETLGNGIVKVSHGKEKMSWFVASQKLQASVIRPDVQTTEIAIAFTLEELANGEYEPHIVQQPVFAFLPLRTYGLKFILQGDFVLPSSREEVDGDSAWNQWLLSEFPALFVSAQRSFCVLPCFQESPGKAVMAYMSFVPLVGEVHGFFSHLPHMIISKLRVSNCMLREGYNKEWVTPCRVLRGWDEQARNLLPESLLNQHLGLGYLDKDIVLSDPLAKALGVQEYGPKILVDVISSICQEADNGGMTSMGLDWLSSWLSALYTMLVVHSSGLSTLIAGVELDLNMRLREIPFIPLSDGTYSSVAEGTIWLHSDAFNSGFEGLHGPNVFPSLYGKLQTVSPTLLSSAAANNNSEDETLVENNIRMLNRIGVQRLSEHDIIKVHILPAISDDKITNRDKNLMTEYLSFVMLHLQSNCPRCCIEREHIISELRNKAFVLTNHGYKRPVEVSIHFSKEFGNPVDVNKLLDAMESKWHEVDIIYLNHPNINKTSLFSLMKWREFFQELGITDFVQIIQVEKNVADVPQNLIYDGVLISPGSVLKDWESPELVTLLSTLSSQTNRGKCKYLLEVLDEMWDDLFGSKVSGCCISKPNEDVKLFKSLFIKSIHDVRWVVSSMDQELHYPKDLFHDCEAVRSILGALAPYAVPQVRSRKFVSDVGFKTQVTLDDALKLLEVWRRCKTPFKTSIAQMSRFYSFISDGIVDNSKEKITVEFSSRPSIFVPFENVSRHEDVIDGMFLSRDDVYWHDPTGFVDRAKELLIQHGSINGTNCHLINTLAQVYHGLHNFFVNECGVCENPSFRRYIQILLQLSNVAFPSQAANAVFRVILKWADDLKSGILGPEDILYLKEFLLKLESTVLPTVQDKWVSLHPTFGLVCWCDDVELKKQFEHFDHISFLYFGELSNDEKEMLPAKICRFMQTIGVPSLSEVVTREAIFYGVEDFKDKASLVDWVLPFAQRYIYKLHPDKYFRLKQSGMENLTHLQIVVVGKLFYRYMLKGCNSASNKSFECSCLLQENVLYTTRDSDSHSIFLELSRLFCHGTPELHLANFLHMITTMAESGSTKEQTEFFIVNSQKIPKLPDDEPIWCLPTPSSAQEFEPSQATCSQSTMVDEQNQSRFKRKRGTSPNWPLADKTTAPDFHFPRTKRIRRRRQTLPPPSESSQKKEKPEVMVSSTEDHGIPVGVGVDWIIQDESVATMAASLQDSRTTEGQTTEDQPRTDSFTGSRGSSSSEVFNERDQLSFGASKESQTAITGRLGEFVAFKYFTEKVGEENVNWVNKEKETGLPYDIVIGKDEESKEYIEVKATKFATKDFFTISLREWQCAFEKGESFSIVHVALMDLKNTKVTVFKNPMRLCQQGMLQLAVFMSKNPYKLTSLT</sequence>
<feature type="region of interest" description="Disordered" evidence="1">
    <location>
        <begin position="2584"/>
        <end position="2626"/>
    </location>
</feature>
<feature type="compositionally biased region" description="Pro residues" evidence="1">
    <location>
        <begin position="79"/>
        <end position="89"/>
    </location>
</feature>
<dbReference type="InParanoid" id="A0A200Q482"/>
<evidence type="ECO:0000313" key="4">
    <source>
        <dbReference type="EMBL" id="OVA05274.1"/>
    </source>
</evidence>
<dbReference type="GO" id="GO:0048364">
    <property type="term" value="P:root development"/>
    <property type="evidence" value="ECO:0007669"/>
    <property type="project" value="TreeGrafter"/>
</dbReference>
<feature type="compositionally biased region" description="Polar residues" evidence="1">
    <location>
        <begin position="2485"/>
        <end position="2501"/>
    </location>
</feature>
<feature type="compositionally biased region" description="Polar residues" evidence="1">
    <location>
        <begin position="2584"/>
        <end position="2598"/>
    </location>
</feature>
<feature type="compositionally biased region" description="Low complexity" evidence="1">
    <location>
        <begin position="114"/>
        <end position="125"/>
    </location>
</feature>
<feature type="compositionally biased region" description="Basic and acidic residues" evidence="1">
    <location>
        <begin position="2546"/>
        <end position="2562"/>
    </location>
</feature>
<dbReference type="SUPFAM" id="SSF55874">
    <property type="entry name" value="ATPase domain of HSP90 chaperone/DNA topoisomerase II/histidine kinase"/>
    <property type="match status" value="1"/>
</dbReference>
<dbReference type="GO" id="GO:0005634">
    <property type="term" value="C:nucleus"/>
    <property type="evidence" value="ECO:0007669"/>
    <property type="project" value="TreeGrafter"/>
</dbReference>
<feature type="compositionally biased region" description="Basic and acidic residues" evidence="1">
    <location>
        <begin position="421"/>
        <end position="439"/>
    </location>
</feature>
<reference evidence="4 5" key="1">
    <citation type="journal article" date="2017" name="Mol. Plant">
        <title>The Genome of Medicinal Plant Macleaya cordata Provides New Insights into Benzylisoquinoline Alkaloids Metabolism.</title>
        <authorList>
            <person name="Liu X."/>
            <person name="Liu Y."/>
            <person name="Huang P."/>
            <person name="Ma Y."/>
            <person name="Qing Z."/>
            <person name="Tang Q."/>
            <person name="Cao H."/>
            <person name="Cheng P."/>
            <person name="Zheng Y."/>
            <person name="Yuan Z."/>
            <person name="Zhou Y."/>
            <person name="Liu J."/>
            <person name="Tang Z."/>
            <person name="Zhuo Y."/>
            <person name="Zhang Y."/>
            <person name="Yu L."/>
            <person name="Huang J."/>
            <person name="Yang P."/>
            <person name="Peng Q."/>
            <person name="Zhang J."/>
            <person name="Jiang W."/>
            <person name="Zhang Z."/>
            <person name="Lin K."/>
            <person name="Ro D.K."/>
            <person name="Chen X."/>
            <person name="Xiong X."/>
            <person name="Shang Y."/>
            <person name="Huang S."/>
            <person name="Zeng J."/>
        </authorList>
    </citation>
    <scope>NUCLEOTIDE SEQUENCE [LARGE SCALE GENOMIC DNA]</scope>
    <source>
        <strain evidence="5">cv. BLH2017</strain>
        <tissue evidence="4">Root</tissue>
    </source>
</reference>
<feature type="region of interest" description="Disordered" evidence="1">
    <location>
        <begin position="354"/>
        <end position="449"/>
    </location>
</feature>
<dbReference type="OMA" id="ICRTEGS"/>
<evidence type="ECO:0000256" key="1">
    <source>
        <dbReference type="SAM" id="MobiDB-lite"/>
    </source>
</evidence>
<feature type="compositionally biased region" description="Low complexity" evidence="1">
    <location>
        <begin position="2603"/>
        <end position="2615"/>
    </location>
</feature>
<dbReference type="NCBIfam" id="NF047352">
    <property type="entry name" value="P_loop_sacsin"/>
    <property type="match status" value="1"/>
</dbReference>
<dbReference type="PANTHER" id="PTHR32387">
    <property type="entry name" value="WU:FJ29H11"/>
    <property type="match status" value="1"/>
</dbReference>
<dbReference type="InterPro" id="IPR052957">
    <property type="entry name" value="Auxin_embryo_med"/>
</dbReference>
<name>A0A200Q482_MACCD</name>
<evidence type="ECO:0000313" key="5">
    <source>
        <dbReference type="Proteomes" id="UP000195402"/>
    </source>
</evidence>
<dbReference type="STRING" id="56857.A0A200Q482"/>
<dbReference type="FunCoup" id="A0A200Q482">
    <property type="interactions" value="369"/>
</dbReference>
<protein>
    <submittedName>
        <fullName evidence="4">Uncharacterized protein</fullName>
    </submittedName>
</protein>
<organism evidence="4 5">
    <name type="scientific">Macleaya cordata</name>
    <name type="common">Five-seeded plume-poppy</name>
    <name type="synonym">Bocconia cordata</name>
    <dbReference type="NCBI Taxonomy" id="56857"/>
    <lineage>
        <taxon>Eukaryota</taxon>
        <taxon>Viridiplantae</taxon>
        <taxon>Streptophyta</taxon>
        <taxon>Embryophyta</taxon>
        <taxon>Tracheophyta</taxon>
        <taxon>Spermatophyta</taxon>
        <taxon>Magnoliopsida</taxon>
        <taxon>Ranunculales</taxon>
        <taxon>Papaveraceae</taxon>
        <taxon>Papaveroideae</taxon>
        <taxon>Macleaya</taxon>
    </lineage>
</organism>
<dbReference type="Proteomes" id="UP000195402">
    <property type="component" value="Unassembled WGS sequence"/>
</dbReference>
<accession>A0A200Q482</accession>
<dbReference type="SUPFAM" id="SSF81995">
    <property type="entry name" value="beta-sandwich domain of Sec23/24"/>
    <property type="match status" value="1"/>
</dbReference>
<feature type="compositionally biased region" description="Basic residues" evidence="1">
    <location>
        <begin position="2527"/>
        <end position="2537"/>
    </location>
</feature>
<dbReference type="Pfam" id="PF25794">
    <property type="entry name" value="SACS"/>
    <property type="match status" value="1"/>
</dbReference>
<evidence type="ECO:0000259" key="3">
    <source>
        <dbReference type="Pfam" id="PF25794"/>
    </source>
</evidence>
<dbReference type="InterPro" id="IPR024975">
    <property type="entry name" value="NOV_C"/>
</dbReference>
<dbReference type="Gene3D" id="3.30.565.10">
    <property type="entry name" value="Histidine kinase-like ATPase, C-terminal domain"/>
    <property type="match status" value="1"/>
</dbReference>
<dbReference type="GO" id="GO:0009793">
    <property type="term" value="P:embryo development ending in seed dormancy"/>
    <property type="evidence" value="ECO:0007669"/>
    <property type="project" value="TreeGrafter"/>
</dbReference>
<feature type="compositionally biased region" description="Polar residues" evidence="1">
    <location>
        <begin position="468"/>
        <end position="478"/>
    </location>
</feature>
<dbReference type="GO" id="GO:0010305">
    <property type="term" value="P:leaf vascular tissue pattern formation"/>
    <property type="evidence" value="ECO:0007669"/>
    <property type="project" value="TreeGrafter"/>
</dbReference>
<feature type="compositionally biased region" description="Polar residues" evidence="1">
    <location>
        <begin position="374"/>
        <end position="384"/>
    </location>
</feature>
<dbReference type="InterPro" id="IPR036890">
    <property type="entry name" value="HATPase_C_sf"/>
</dbReference>
<gene>
    <name evidence="4" type="ORF">BVC80_441g11</name>
</gene>
<dbReference type="OrthoDB" id="1262810at2759"/>
<feature type="compositionally biased region" description="Polar residues" evidence="1">
    <location>
        <begin position="37"/>
        <end position="70"/>
    </location>
</feature>
<proteinExistence type="predicted"/>
<feature type="compositionally biased region" description="Acidic residues" evidence="1">
    <location>
        <begin position="403"/>
        <end position="420"/>
    </location>
</feature>
<feature type="region of interest" description="Disordered" evidence="1">
    <location>
        <begin position="464"/>
        <end position="503"/>
    </location>
</feature>
<dbReference type="InterPro" id="IPR058210">
    <property type="entry name" value="SACS/Nov_dom"/>
</dbReference>
<keyword evidence="5" id="KW-1185">Reference proteome</keyword>
<comment type="caution">
    <text evidence="4">The sequence shown here is derived from an EMBL/GenBank/DDBJ whole genome shotgun (WGS) entry which is preliminary data.</text>
</comment>
<dbReference type="PANTHER" id="PTHR32387:SF0">
    <property type="entry name" value="PROTEIN NO VEIN"/>
    <property type="match status" value="1"/>
</dbReference>
<feature type="region of interest" description="Disordered" evidence="1">
    <location>
        <begin position="2485"/>
        <end position="2562"/>
    </location>
</feature>
<evidence type="ECO:0000259" key="2">
    <source>
        <dbReference type="Pfam" id="PF13020"/>
    </source>
</evidence>
<dbReference type="EMBL" id="MVGT01003118">
    <property type="protein sequence ID" value="OVA05274.1"/>
    <property type="molecule type" value="Genomic_DNA"/>
</dbReference>
<feature type="domain" description="Protein NO VEIN C-terminal" evidence="2">
    <location>
        <begin position="2641"/>
        <end position="2725"/>
    </location>
</feature>